<proteinExistence type="predicted"/>
<accession>A0A7K0DZI9</accession>
<evidence type="ECO:0000313" key="1">
    <source>
        <dbReference type="EMBL" id="MQY31219.1"/>
    </source>
</evidence>
<reference evidence="1 2" key="1">
    <citation type="submission" date="2019-10" db="EMBL/GenBank/DDBJ databases">
        <title>Nocardia macrotermitis sp. nov. and Nocardia aurantia sp. nov., isolated from the gut of fungus growing-termite Macrotermes natalensis.</title>
        <authorList>
            <person name="Benndorf R."/>
            <person name="Schwitalla J."/>
            <person name="Martin K."/>
            <person name="De Beer W."/>
            <person name="Kaster A.-K."/>
            <person name="Vollmers J."/>
            <person name="Poulsen M."/>
            <person name="Beemelmanns C."/>
        </authorList>
    </citation>
    <scope>NUCLEOTIDE SEQUENCE [LARGE SCALE GENOMIC DNA]</scope>
    <source>
        <strain evidence="1 2">RB56</strain>
    </source>
</reference>
<dbReference type="OrthoDB" id="5180545at2"/>
<keyword evidence="2" id="KW-1185">Reference proteome</keyword>
<protein>
    <submittedName>
        <fullName evidence="1">Uncharacterized protein</fullName>
    </submittedName>
</protein>
<sequence length="257" mass="27830">MDEKTLLQLAADELTLRSLRYREIEILDYIPSQPDRALLCPVGAVRIFVAAQGDPILQRVRDIIAHHNDGDVDLVENEIAPRFAGRTTLPIDQLWHMLQHSPVFASIRYGGRTLATNVVPPPDLGLVVLDNPYNGGELSPAHLTLVEHLAENTDAALDAVALRQAPPLTPAERAAVALVPADQLEANLAIRGSCAPHGTFIVVTALAFTAAILCAAAATPAEEQQQHLSDEQIQQLGPAATARQLLDIRRAALEYEH</sequence>
<organism evidence="1 2">
    <name type="scientific">Nocardia aurantia</name>
    <dbReference type="NCBI Taxonomy" id="2585199"/>
    <lineage>
        <taxon>Bacteria</taxon>
        <taxon>Bacillati</taxon>
        <taxon>Actinomycetota</taxon>
        <taxon>Actinomycetes</taxon>
        <taxon>Mycobacteriales</taxon>
        <taxon>Nocardiaceae</taxon>
        <taxon>Nocardia</taxon>
    </lineage>
</organism>
<comment type="caution">
    <text evidence="1">The sequence shown here is derived from an EMBL/GenBank/DDBJ whole genome shotgun (WGS) entry which is preliminary data.</text>
</comment>
<evidence type="ECO:0000313" key="2">
    <source>
        <dbReference type="Proteomes" id="UP000431401"/>
    </source>
</evidence>
<dbReference type="Proteomes" id="UP000431401">
    <property type="component" value="Unassembled WGS sequence"/>
</dbReference>
<dbReference type="EMBL" id="WEGI01000017">
    <property type="protein sequence ID" value="MQY31219.1"/>
    <property type="molecule type" value="Genomic_DNA"/>
</dbReference>
<dbReference type="RefSeq" id="WP_153348461.1">
    <property type="nucleotide sequence ID" value="NZ_WEGI01000017.1"/>
</dbReference>
<gene>
    <name evidence="1" type="ORF">NRB56_68270</name>
</gene>
<name>A0A7K0DZI9_9NOCA</name>
<dbReference type="AlphaFoldDB" id="A0A7K0DZI9"/>